<reference evidence="2" key="1">
    <citation type="submission" date="2016-10" db="EMBL/GenBank/DDBJ databases">
        <authorList>
            <person name="Varghese N."/>
            <person name="Submissions S."/>
        </authorList>
    </citation>
    <scope>NUCLEOTIDE SEQUENCE [LARGE SCALE GENOMIC DNA]</scope>
    <source>
        <strain evidence="2">DSM 44142</strain>
    </source>
</reference>
<dbReference type="InterPro" id="IPR011042">
    <property type="entry name" value="6-blade_b-propeller_TolB-like"/>
</dbReference>
<evidence type="ECO:0000313" key="1">
    <source>
        <dbReference type="EMBL" id="SDQ96232.1"/>
    </source>
</evidence>
<dbReference type="RefSeq" id="WP_068567486.1">
    <property type="nucleotide sequence ID" value="NZ_AP025457.1"/>
</dbReference>
<dbReference type="Proteomes" id="UP000183053">
    <property type="component" value="Unassembled WGS sequence"/>
</dbReference>
<dbReference type="EMBL" id="FNLF01000002">
    <property type="protein sequence ID" value="SDQ96232.1"/>
    <property type="molecule type" value="Genomic_DNA"/>
</dbReference>
<accession>A0A1H1F5F3</accession>
<gene>
    <name evidence="1" type="ORF">SAMN04489765_2531</name>
</gene>
<name>A0A1H1F5F3_9ACTN</name>
<organism evidence="1 2">
    <name type="scientific">Tsukamurella pulmonis</name>
    <dbReference type="NCBI Taxonomy" id="47312"/>
    <lineage>
        <taxon>Bacteria</taxon>
        <taxon>Bacillati</taxon>
        <taxon>Actinomycetota</taxon>
        <taxon>Actinomycetes</taxon>
        <taxon>Mycobacteriales</taxon>
        <taxon>Tsukamurellaceae</taxon>
        <taxon>Tsukamurella</taxon>
    </lineage>
</organism>
<dbReference type="AlphaFoldDB" id="A0A1H1F5F3"/>
<evidence type="ECO:0008006" key="3">
    <source>
        <dbReference type="Google" id="ProtNLM"/>
    </source>
</evidence>
<sequence>MFEAIIALGIRAGTIVRVSLPDGATRILHTGPVGASPDGVVVAGGRIHWTTMGRPVVDRERPGEEGLDYSARTGGLHSMLPDGGDARDTLRDGAITTGKQLTSDGAGRLFWGDREGLRVSSVRTDGTDLRDHVVNAPAPDRLAECVGVAVDPGRGHLYWTQKGPAKGGRGRILRTGLDLPAGATAQDRPDIETLWDGLPEPIDLEIVGDTLYWTDRGADPDGNSLNRAALPRPGERGAPPEILARGFAEAIGLAVDAAADLAYVSDLGGRIWRVPLTGGAPDVLADLGTPVSGIAGVPTITPTDERNLR</sequence>
<evidence type="ECO:0000313" key="2">
    <source>
        <dbReference type="Proteomes" id="UP000183053"/>
    </source>
</evidence>
<proteinExistence type="predicted"/>
<dbReference type="OrthoDB" id="111868at2"/>
<keyword evidence="2" id="KW-1185">Reference proteome</keyword>
<dbReference type="STRING" id="47312.SAMN04489765_2531"/>
<dbReference type="Gene3D" id="2.120.10.30">
    <property type="entry name" value="TolB, C-terminal domain"/>
    <property type="match status" value="1"/>
</dbReference>
<dbReference type="SUPFAM" id="SSF63829">
    <property type="entry name" value="Calcium-dependent phosphotriesterase"/>
    <property type="match status" value="1"/>
</dbReference>
<protein>
    <recommendedName>
        <fullName evidence="3">3-hydroxyacyl-CoA dehydrogenase</fullName>
    </recommendedName>
</protein>